<dbReference type="GO" id="GO:0000976">
    <property type="term" value="F:transcription cis-regulatory region binding"/>
    <property type="evidence" value="ECO:0007669"/>
    <property type="project" value="TreeGrafter"/>
</dbReference>
<evidence type="ECO:0000256" key="2">
    <source>
        <dbReference type="ARBA" id="ARBA00023125"/>
    </source>
</evidence>
<dbReference type="PROSITE" id="PS00356">
    <property type="entry name" value="HTH_LACI_1"/>
    <property type="match status" value="1"/>
</dbReference>
<dbReference type="Gene3D" id="3.40.50.2300">
    <property type="match status" value="2"/>
</dbReference>
<organism evidence="5 6">
    <name type="scientific">Soehngenia longivitae</name>
    <dbReference type="NCBI Taxonomy" id="2562294"/>
    <lineage>
        <taxon>Bacteria</taxon>
        <taxon>Bacillati</taxon>
        <taxon>Bacillota</taxon>
        <taxon>Tissierellia</taxon>
        <taxon>Tissierellales</taxon>
        <taxon>Tissierellaceae</taxon>
        <taxon>Soehngenia</taxon>
    </lineage>
</organism>
<dbReference type="PANTHER" id="PTHR30146">
    <property type="entry name" value="LACI-RELATED TRANSCRIPTIONAL REPRESSOR"/>
    <property type="match status" value="1"/>
</dbReference>
<comment type="caution">
    <text evidence="5">The sequence shown here is derived from an EMBL/GenBank/DDBJ whole genome shotgun (WGS) entry which is preliminary data.</text>
</comment>
<dbReference type="Pfam" id="PF00532">
    <property type="entry name" value="Peripla_BP_1"/>
    <property type="match status" value="1"/>
</dbReference>
<dbReference type="InterPro" id="IPR010982">
    <property type="entry name" value="Lambda_DNA-bd_dom_sf"/>
</dbReference>
<feature type="domain" description="HTH lacI-type" evidence="4">
    <location>
        <begin position="4"/>
        <end position="58"/>
    </location>
</feature>
<keyword evidence="1" id="KW-0805">Transcription regulation</keyword>
<dbReference type="EMBL" id="SRIB01000004">
    <property type="protein sequence ID" value="TFZ40760.1"/>
    <property type="molecule type" value="Genomic_DNA"/>
</dbReference>
<dbReference type="SUPFAM" id="SSF47413">
    <property type="entry name" value="lambda repressor-like DNA-binding domains"/>
    <property type="match status" value="1"/>
</dbReference>
<dbReference type="GO" id="GO:0003700">
    <property type="term" value="F:DNA-binding transcription factor activity"/>
    <property type="evidence" value="ECO:0007669"/>
    <property type="project" value="TreeGrafter"/>
</dbReference>
<evidence type="ECO:0000259" key="4">
    <source>
        <dbReference type="PROSITE" id="PS50932"/>
    </source>
</evidence>
<proteinExistence type="predicted"/>
<dbReference type="Pfam" id="PF00356">
    <property type="entry name" value="LacI"/>
    <property type="match status" value="1"/>
</dbReference>
<keyword evidence="3" id="KW-0804">Transcription</keyword>
<dbReference type="AlphaFoldDB" id="A0A4Z0D7B7"/>
<dbReference type="InterPro" id="IPR028082">
    <property type="entry name" value="Peripla_BP_I"/>
</dbReference>
<keyword evidence="2" id="KW-0238">DNA-binding</keyword>
<dbReference type="Gene3D" id="1.10.260.40">
    <property type="entry name" value="lambda repressor-like DNA-binding domains"/>
    <property type="match status" value="1"/>
</dbReference>
<dbReference type="SMART" id="SM00354">
    <property type="entry name" value="HTH_LACI"/>
    <property type="match status" value="1"/>
</dbReference>
<evidence type="ECO:0000313" key="5">
    <source>
        <dbReference type="EMBL" id="TFZ40760.1"/>
    </source>
</evidence>
<reference evidence="5 6" key="1">
    <citation type="submission" date="2019-03" db="EMBL/GenBank/DDBJ databases">
        <title>Draft genome sequence data and analysis of a Fermenting Bacterium, Soehngenia longevitae strain 1933PT, isolated from petroleum reservoir in Azerbaijan.</title>
        <authorList>
            <person name="Grouzdev D.S."/>
            <person name="Bidzhieva S.K."/>
            <person name="Sokolova D.S."/>
            <person name="Tourova T.P."/>
            <person name="Poltaraus A.B."/>
            <person name="Nazina T.N."/>
        </authorList>
    </citation>
    <scope>NUCLEOTIDE SEQUENCE [LARGE SCALE GENOMIC DNA]</scope>
    <source>
        <strain evidence="5 6">1933P</strain>
    </source>
</reference>
<gene>
    <name evidence="5" type="ORF">E4100_04170</name>
</gene>
<evidence type="ECO:0000256" key="1">
    <source>
        <dbReference type="ARBA" id="ARBA00023015"/>
    </source>
</evidence>
<dbReference type="PROSITE" id="PS50932">
    <property type="entry name" value="HTH_LACI_2"/>
    <property type="match status" value="1"/>
</dbReference>
<evidence type="ECO:0000313" key="6">
    <source>
        <dbReference type="Proteomes" id="UP000298381"/>
    </source>
</evidence>
<accession>A0A4Z0D7B7</accession>
<dbReference type="PANTHER" id="PTHR30146:SF109">
    <property type="entry name" value="HTH-TYPE TRANSCRIPTIONAL REGULATOR GALS"/>
    <property type="match status" value="1"/>
</dbReference>
<keyword evidence="6" id="KW-1185">Reference proteome</keyword>
<dbReference type="InterPro" id="IPR000843">
    <property type="entry name" value="HTH_LacI"/>
</dbReference>
<dbReference type="InterPro" id="IPR001761">
    <property type="entry name" value="Peripla_BP/Lac1_sug-bd_dom"/>
</dbReference>
<dbReference type="SUPFAM" id="SSF53822">
    <property type="entry name" value="Periplasmic binding protein-like I"/>
    <property type="match status" value="1"/>
</dbReference>
<dbReference type="OrthoDB" id="369222at2"/>
<dbReference type="Proteomes" id="UP000298381">
    <property type="component" value="Unassembled WGS sequence"/>
</dbReference>
<dbReference type="PRINTS" id="PR00036">
    <property type="entry name" value="HTHLACI"/>
</dbReference>
<name>A0A4Z0D7B7_9FIRM</name>
<evidence type="ECO:0000256" key="3">
    <source>
        <dbReference type="ARBA" id="ARBA00023163"/>
    </source>
</evidence>
<dbReference type="CDD" id="cd01392">
    <property type="entry name" value="HTH_LacI"/>
    <property type="match status" value="1"/>
</dbReference>
<protein>
    <submittedName>
        <fullName evidence="5">LacI family transcriptional regulator</fullName>
    </submittedName>
</protein>
<sequence length="341" mass="38352">MMKLTIREIAEAAGVSKATVSRVINDSDAVSEETRKKVLEIIKETNFKPSSVARSLSMKKSHLIGIILPDLSNPVFSKIIAGAESYIRNKDYSLLITATDFDIDMKIKHINIMKDKGVDGLILVTDHGSEEFQKTLIEFEKPIIMIGSDSSLPYIPTIKIDNYKASQDATQYLIDLGHKNIAMIRGPLSDYHSGKQRFLGYRDKLNCYGYYSERLVEEGWYTFDDGYSAMEALIKKGNLPTAIFCASDLLAIGAIKCCIEHGINVPDDISFVGFDDVDIARMYNPSLTTIRQPFEEQGDLAIRIMIDMIENKNSIPNDEDSKFTTSMKYKLVIRESTKNIK</sequence>